<keyword evidence="4" id="KW-1185">Reference proteome</keyword>
<proteinExistence type="predicted"/>
<dbReference type="InterPro" id="IPR030392">
    <property type="entry name" value="S74_ICA"/>
</dbReference>
<reference evidence="3 4" key="1">
    <citation type="submission" date="2019-09" db="EMBL/GenBank/DDBJ databases">
        <title>Genome sequence of Hymenobacter sp. M3.</title>
        <authorList>
            <person name="Srinivasan S."/>
        </authorList>
    </citation>
    <scope>NUCLEOTIDE SEQUENCE [LARGE SCALE GENOMIC DNA]</scope>
    <source>
        <strain evidence="3 4">M3</strain>
    </source>
</reference>
<evidence type="ECO:0000256" key="1">
    <source>
        <dbReference type="SAM" id="SignalP"/>
    </source>
</evidence>
<name>A0AA88FLC9_9BACT</name>
<comment type="caution">
    <text evidence="3">The sequence shown here is derived from an EMBL/GenBank/DDBJ whole genome shotgun (WGS) entry which is preliminary data.</text>
</comment>
<gene>
    <name evidence="3" type="ORF">F0P96_10915</name>
</gene>
<feature type="domain" description="Peptidase S74" evidence="2">
    <location>
        <begin position="377"/>
        <end position="473"/>
    </location>
</feature>
<sequence>MKQLYPVLAALLMASAATAQTTPGGVRIGTAGAPHDKAILELSATGKGLLIPRMDSAARAQIASPPDGLMVFQTDGRKGFWYALSGEWLFIPDKTKSGDNLGNHRATQAFNLNNKPLTGVATAALGDSTAQVLIQSSVPSKSVALMTRSVYGRNYTRTTLSGYGTGPYGQDIDYAVWGNAYRSEGWGGIFTAGRPGQTPLRWVGLAGHPGYINANAAIRIVDGTQAAGRVLTSDGVGNGKWMPITAAGGNFNLGTFQLVGNGGSNGIRISAAGVVEQAGVASPTLLLHSNTNDLVTGGTLQWRESNTAYGWNLRHNTGGNEAGQAADRLILERVNGAGGVGVMSWNQNTGNVGINTLNAGYTLDVNGTIRGSNVSPSDVRFKQDVRPLGGALAAVRQLRGVRYRWNALGVQHGGTAGAEQVGLLAQEVERIYPELVSTDAQGYKAVNYAQLTPVLLEAIKELEAALAAQTRRADQAQAAQQADHASLLTLQEQVAALRAALVPAAQAQR</sequence>
<evidence type="ECO:0000313" key="3">
    <source>
        <dbReference type="EMBL" id="KAA9333471.1"/>
    </source>
</evidence>
<evidence type="ECO:0000259" key="2">
    <source>
        <dbReference type="PROSITE" id="PS51688"/>
    </source>
</evidence>
<dbReference type="Proteomes" id="UP000326380">
    <property type="component" value="Unassembled WGS sequence"/>
</dbReference>
<protein>
    <submittedName>
        <fullName evidence="3">Tail fiber domain-containing protein</fullName>
    </submittedName>
</protein>
<dbReference type="AlphaFoldDB" id="A0AA88FLC9"/>
<evidence type="ECO:0000313" key="4">
    <source>
        <dbReference type="Proteomes" id="UP000326380"/>
    </source>
</evidence>
<dbReference type="EMBL" id="VTWU01000003">
    <property type="protein sequence ID" value="KAA9333471.1"/>
    <property type="molecule type" value="Genomic_DNA"/>
</dbReference>
<keyword evidence="1" id="KW-0732">Signal</keyword>
<feature type="chain" id="PRO_5041657495" evidence="1">
    <location>
        <begin position="20"/>
        <end position="509"/>
    </location>
</feature>
<dbReference type="PROSITE" id="PS51688">
    <property type="entry name" value="ICA"/>
    <property type="match status" value="1"/>
</dbReference>
<accession>A0AA88FLC9</accession>
<organism evidence="3 4">
    <name type="scientific">Hymenobacter busanensis</name>
    <dbReference type="NCBI Taxonomy" id="2607656"/>
    <lineage>
        <taxon>Bacteria</taxon>
        <taxon>Pseudomonadati</taxon>
        <taxon>Bacteroidota</taxon>
        <taxon>Cytophagia</taxon>
        <taxon>Cytophagales</taxon>
        <taxon>Hymenobacteraceae</taxon>
        <taxon>Hymenobacter</taxon>
    </lineage>
</organism>
<dbReference type="RefSeq" id="WP_151078892.1">
    <property type="nucleotide sequence ID" value="NZ_VTWU01000003.1"/>
</dbReference>
<dbReference type="Pfam" id="PF13884">
    <property type="entry name" value="Peptidase_S74"/>
    <property type="match status" value="1"/>
</dbReference>
<feature type="signal peptide" evidence="1">
    <location>
        <begin position="1"/>
        <end position="19"/>
    </location>
</feature>